<sequence>MKSDDETAKPASTEEETRLLRRRGVRRVIQAWKNKVFFEEDPFRSIFPLRDLQEPWTTMTSREYFADIASLCVKKLNEEKGTTVESVSIVRGNLKVGGGWNLYITFIAREYPNGPLVDFSTHYGYLNILFDMVYFLKNMHIIYKISLNLLGRFVRSLYTQRNNMYTHVTTMKSDDETAKLASTEEETSVEDEYDTSMEEESDSDNEGLWSVDEEEDDVERSPTINYSNMIEPEPEWDKDSYDGYECVFDPDGREGFPNDEAYEDFREYKIQAWKNRGFLEDPFRSVYPILDLEDLWSDRVNATRRQYLTNIASLCVKKLNEEKGSSVEVVSIARSNLKPGGGYKLYITFMAREVCSMKMSSDDPTSIECRDRRGYDEGVVRPPRNNFFNMQDPEPEWDKDSFDGYECYDPEDRESFSNDEEYEEFREFKFQAWKNKGFYEEGPFRYIFPLTDLEQRFRNMTTREYLADIASLCVKKLNEEKDERVCNLLRSVEFVSIVRGNLKAGDGWKLYITFTAREYLDGPLVEYQAKAMDFAGGETPPFPIICRPAPSMS</sequence>
<protein>
    <submittedName>
        <fullName evidence="2">(rape) hypothetical protein</fullName>
    </submittedName>
</protein>
<organism evidence="2">
    <name type="scientific">Brassica napus</name>
    <name type="common">Rape</name>
    <dbReference type="NCBI Taxonomy" id="3708"/>
    <lineage>
        <taxon>Eukaryota</taxon>
        <taxon>Viridiplantae</taxon>
        <taxon>Streptophyta</taxon>
        <taxon>Embryophyta</taxon>
        <taxon>Tracheophyta</taxon>
        <taxon>Spermatophyta</taxon>
        <taxon>Magnoliopsida</taxon>
        <taxon>eudicotyledons</taxon>
        <taxon>Gunneridae</taxon>
        <taxon>Pentapetalae</taxon>
        <taxon>rosids</taxon>
        <taxon>malvids</taxon>
        <taxon>Brassicales</taxon>
        <taxon>Brassicaceae</taxon>
        <taxon>Brassiceae</taxon>
        <taxon>Brassica</taxon>
    </lineage>
</organism>
<proteinExistence type="predicted"/>
<dbReference type="InterPro" id="IPR006525">
    <property type="entry name" value="Cystatin-related_pln"/>
</dbReference>
<dbReference type="AlphaFoldDB" id="A0A816I6G3"/>
<feature type="compositionally biased region" description="Acidic residues" evidence="1">
    <location>
        <begin position="183"/>
        <end position="216"/>
    </location>
</feature>
<dbReference type="Proteomes" id="UP001295469">
    <property type="component" value="Chromosome C03"/>
</dbReference>
<dbReference type="EMBL" id="HG994367">
    <property type="protein sequence ID" value="CAF1697646.1"/>
    <property type="molecule type" value="Genomic_DNA"/>
</dbReference>
<name>A0A816I6G3_BRANA</name>
<evidence type="ECO:0000313" key="2">
    <source>
        <dbReference type="EMBL" id="CAF1697646.1"/>
    </source>
</evidence>
<dbReference type="NCBIfam" id="TIGR01638">
    <property type="entry name" value="Atha_cystat_rel"/>
    <property type="match status" value="3"/>
</dbReference>
<feature type="region of interest" description="Disordered" evidence="1">
    <location>
        <begin position="174"/>
        <end position="216"/>
    </location>
</feature>
<gene>
    <name evidence="2" type="ORF">DARMORV10_C03P09500.1</name>
</gene>
<reference evidence="2" key="1">
    <citation type="submission" date="2021-01" db="EMBL/GenBank/DDBJ databases">
        <authorList>
            <consortium name="Genoscope - CEA"/>
            <person name="William W."/>
        </authorList>
    </citation>
    <scope>NUCLEOTIDE SEQUENCE</scope>
</reference>
<evidence type="ECO:0000256" key="1">
    <source>
        <dbReference type="SAM" id="MobiDB-lite"/>
    </source>
</evidence>
<dbReference type="PANTHER" id="PTHR31228">
    <property type="entry name" value="CYSTATIN/MONELLIN SUPERFAMILY PROTEIN"/>
    <property type="match status" value="1"/>
</dbReference>
<accession>A0A816I6G3</accession>
<dbReference type="PANTHER" id="PTHR31228:SF28">
    <property type="entry name" value="CYSTATIN DOMAIN-CONTAINING PROTEIN"/>
    <property type="match status" value="1"/>
</dbReference>